<dbReference type="Gene3D" id="1.10.10.10">
    <property type="entry name" value="Winged helix-like DNA-binding domain superfamily/Winged helix DNA-binding domain"/>
    <property type="match status" value="1"/>
</dbReference>
<comment type="caution">
    <text evidence="3">The sequence shown here is derived from an EMBL/GenBank/DDBJ whole genome shotgun (WGS) entry which is preliminary data.</text>
</comment>
<dbReference type="SUPFAM" id="SSF56024">
    <property type="entry name" value="Phospholipase D/nuclease"/>
    <property type="match status" value="1"/>
</dbReference>
<name>A0A414PTA1_FUSMR</name>
<dbReference type="InterPro" id="IPR036390">
    <property type="entry name" value="WH_DNA-bd_sf"/>
</dbReference>
<protein>
    <submittedName>
        <fullName evidence="3">TrmB family transcriptional regulator</fullName>
    </submittedName>
</protein>
<evidence type="ECO:0000313" key="4">
    <source>
        <dbReference type="Proteomes" id="UP000284676"/>
    </source>
</evidence>
<dbReference type="AlphaFoldDB" id="A0A414PTA1"/>
<dbReference type="Pfam" id="PF01978">
    <property type="entry name" value="TrmB"/>
    <property type="match status" value="1"/>
</dbReference>
<dbReference type="EMBL" id="QRHL01000012">
    <property type="protein sequence ID" value="RHF71773.1"/>
    <property type="molecule type" value="Genomic_DNA"/>
</dbReference>
<feature type="domain" description="Transcription regulator TrmB N-terminal" evidence="1">
    <location>
        <begin position="10"/>
        <end position="75"/>
    </location>
</feature>
<dbReference type="CDD" id="cd09124">
    <property type="entry name" value="PLDc_like_TrmB_middle"/>
    <property type="match status" value="1"/>
</dbReference>
<evidence type="ECO:0000259" key="1">
    <source>
        <dbReference type="Pfam" id="PF01978"/>
    </source>
</evidence>
<dbReference type="InterPro" id="IPR021586">
    <property type="entry name" value="Tscrpt_reg_TrmB_C"/>
</dbReference>
<dbReference type="SUPFAM" id="SSF46785">
    <property type="entry name" value="Winged helix' DNA-binding domain"/>
    <property type="match status" value="1"/>
</dbReference>
<dbReference type="InterPro" id="IPR002831">
    <property type="entry name" value="Tscrpt_reg_TrmB_N"/>
</dbReference>
<dbReference type="Proteomes" id="UP000284676">
    <property type="component" value="Unassembled WGS sequence"/>
</dbReference>
<reference evidence="3 4" key="1">
    <citation type="submission" date="2018-08" db="EMBL/GenBank/DDBJ databases">
        <title>A genome reference for cultivated species of the human gut microbiota.</title>
        <authorList>
            <person name="Zou Y."/>
            <person name="Xue W."/>
            <person name="Luo G."/>
        </authorList>
    </citation>
    <scope>NUCLEOTIDE SEQUENCE [LARGE SCALE GENOMIC DNA]</scope>
    <source>
        <strain evidence="3 4">AM25-1</strain>
    </source>
</reference>
<dbReference type="PANTHER" id="PTHR34293">
    <property type="entry name" value="HTH-TYPE TRANSCRIPTIONAL REGULATOR TRMBL2"/>
    <property type="match status" value="1"/>
</dbReference>
<accession>A0A414PTA1</accession>
<evidence type="ECO:0000259" key="2">
    <source>
        <dbReference type="Pfam" id="PF11495"/>
    </source>
</evidence>
<evidence type="ECO:0000313" key="3">
    <source>
        <dbReference type="EMBL" id="RHF71773.1"/>
    </source>
</evidence>
<dbReference type="InterPro" id="IPR036388">
    <property type="entry name" value="WH-like_DNA-bd_sf"/>
</dbReference>
<gene>
    <name evidence="3" type="ORF">DW663_07750</name>
</gene>
<dbReference type="PANTHER" id="PTHR34293:SF1">
    <property type="entry name" value="HTH-TYPE TRANSCRIPTIONAL REGULATOR TRMBL2"/>
    <property type="match status" value="1"/>
</dbReference>
<sequence length="261" mass="30800">MEKIVNRLIKVGFSKTEAMIYITLLRIGKANGYRLAKELELSKSTIYQSLETMYRNGYILLIPNSSKEYEAKNPELLFEEIERHFFENSLNLKRDLKKIENPIKENYFYKLEDNEKIKATLKNIIKNSKKEIYLNTDFDLQEIREDLKNAIDRGVRVIAFCFNKLDNMGLRIEIYHKSKEKESFKNPSRIMLVADLNKSLVVTKVGDKISGFYTDNQVFINIISEHIHSDIYMAKLAQIYEETFNEKIKIDTLQEKRNFIV</sequence>
<dbReference type="InterPro" id="IPR051797">
    <property type="entry name" value="TrmB-like"/>
</dbReference>
<organism evidence="3 4">
    <name type="scientific">Fusobacterium mortiferum</name>
    <dbReference type="NCBI Taxonomy" id="850"/>
    <lineage>
        <taxon>Bacteria</taxon>
        <taxon>Fusobacteriati</taxon>
        <taxon>Fusobacteriota</taxon>
        <taxon>Fusobacteriia</taxon>
        <taxon>Fusobacteriales</taxon>
        <taxon>Fusobacteriaceae</taxon>
        <taxon>Fusobacterium</taxon>
    </lineage>
</organism>
<feature type="domain" description="Transcription regulator TrmB C-terminal" evidence="2">
    <location>
        <begin position="113"/>
        <end position="223"/>
    </location>
</feature>
<proteinExistence type="predicted"/>
<dbReference type="RefSeq" id="WP_118234453.1">
    <property type="nucleotide sequence ID" value="NZ_CAEUHP010000001.1"/>
</dbReference>
<dbReference type="Pfam" id="PF11495">
    <property type="entry name" value="Regulator_TrmB"/>
    <property type="match status" value="1"/>
</dbReference>